<evidence type="ECO:0000259" key="6">
    <source>
        <dbReference type="PROSITE" id="PS51294"/>
    </source>
</evidence>
<dbReference type="SUPFAM" id="SSF46689">
    <property type="entry name" value="Homeodomain-like"/>
    <property type="match status" value="1"/>
</dbReference>
<comment type="caution">
    <text evidence="7">The sequence shown here is derived from an EMBL/GenBank/DDBJ whole genome shotgun (WGS) entry which is preliminary data.</text>
</comment>
<dbReference type="CDD" id="cd00167">
    <property type="entry name" value="SANT"/>
    <property type="match status" value="2"/>
</dbReference>
<evidence type="ECO:0000256" key="1">
    <source>
        <dbReference type="ARBA" id="ARBA00023015"/>
    </source>
</evidence>
<dbReference type="EMBL" id="JAPFFF010000041">
    <property type="protein sequence ID" value="KAK8841530.1"/>
    <property type="molecule type" value="Genomic_DNA"/>
</dbReference>
<dbReference type="PANTHER" id="PTHR46621:SF1">
    <property type="entry name" value="SNRNA-ACTIVATING PROTEIN COMPLEX SUBUNIT 4"/>
    <property type="match status" value="1"/>
</dbReference>
<gene>
    <name evidence="7" type="ORF">M9Y10_027151</name>
</gene>
<name>A0ABR2H5T1_9EUKA</name>
<dbReference type="SMART" id="SM00717">
    <property type="entry name" value="SANT"/>
    <property type="match status" value="2"/>
</dbReference>
<evidence type="ECO:0000259" key="5">
    <source>
        <dbReference type="PROSITE" id="PS50090"/>
    </source>
</evidence>
<dbReference type="PROSITE" id="PS51294">
    <property type="entry name" value="HTH_MYB"/>
    <property type="match status" value="2"/>
</dbReference>
<sequence>MNMSILPNITINDNYMFTCSKCRKKFTPQEDEHLLFLIYSIGSCDWMKIAESMPGRSAKQCRDRYFNYLSEPQKKEPWIKEEDDKLLSILSIIGPKWVEISKHLPGRSGNNVKNRWYKHLSKHFTYENGKLGILKSANECQIKKQPIEKCTNFTNINSTKIKEQYTIAAMLI</sequence>
<evidence type="ECO:0000256" key="3">
    <source>
        <dbReference type="ARBA" id="ARBA00023163"/>
    </source>
</evidence>
<evidence type="ECO:0008006" key="9">
    <source>
        <dbReference type="Google" id="ProtNLM"/>
    </source>
</evidence>
<dbReference type="InterPro" id="IPR017930">
    <property type="entry name" value="Myb_dom"/>
</dbReference>
<evidence type="ECO:0000313" key="8">
    <source>
        <dbReference type="Proteomes" id="UP001470230"/>
    </source>
</evidence>
<organism evidence="7 8">
    <name type="scientific">Tritrichomonas musculus</name>
    <dbReference type="NCBI Taxonomy" id="1915356"/>
    <lineage>
        <taxon>Eukaryota</taxon>
        <taxon>Metamonada</taxon>
        <taxon>Parabasalia</taxon>
        <taxon>Tritrichomonadida</taxon>
        <taxon>Tritrichomonadidae</taxon>
        <taxon>Tritrichomonas</taxon>
    </lineage>
</organism>
<reference evidence="7 8" key="1">
    <citation type="submission" date="2024-04" db="EMBL/GenBank/DDBJ databases">
        <title>Tritrichomonas musculus Genome.</title>
        <authorList>
            <person name="Alves-Ferreira E."/>
            <person name="Grigg M."/>
            <person name="Lorenzi H."/>
            <person name="Galac M."/>
        </authorList>
    </citation>
    <scope>NUCLEOTIDE SEQUENCE [LARGE SCALE GENOMIC DNA]</scope>
    <source>
        <strain evidence="7 8">EAF2021</strain>
    </source>
</reference>
<feature type="domain" description="Myb-like" evidence="5">
    <location>
        <begin position="70"/>
        <end position="120"/>
    </location>
</feature>
<keyword evidence="4" id="KW-0539">Nucleus</keyword>
<keyword evidence="3" id="KW-0804">Transcription</keyword>
<evidence type="ECO:0000256" key="2">
    <source>
        <dbReference type="ARBA" id="ARBA00023125"/>
    </source>
</evidence>
<dbReference type="Pfam" id="PF00249">
    <property type="entry name" value="Myb_DNA-binding"/>
    <property type="match status" value="2"/>
</dbReference>
<dbReference type="InterPro" id="IPR051575">
    <property type="entry name" value="Myb-like_DNA-bd"/>
</dbReference>
<dbReference type="PROSITE" id="PS50090">
    <property type="entry name" value="MYB_LIKE"/>
    <property type="match status" value="2"/>
</dbReference>
<dbReference type="Proteomes" id="UP001470230">
    <property type="component" value="Unassembled WGS sequence"/>
</dbReference>
<proteinExistence type="predicted"/>
<dbReference type="Gene3D" id="1.10.10.60">
    <property type="entry name" value="Homeodomain-like"/>
    <property type="match status" value="2"/>
</dbReference>
<evidence type="ECO:0000313" key="7">
    <source>
        <dbReference type="EMBL" id="KAK8841530.1"/>
    </source>
</evidence>
<feature type="domain" description="HTH myb-type" evidence="6">
    <location>
        <begin position="23"/>
        <end position="69"/>
    </location>
</feature>
<keyword evidence="2" id="KW-0238">DNA-binding</keyword>
<dbReference type="InterPro" id="IPR001005">
    <property type="entry name" value="SANT/Myb"/>
</dbReference>
<keyword evidence="8" id="KW-1185">Reference proteome</keyword>
<dbReference type="InterPro" id="IPR009057">
    <property type="entry name" value="Homeodomain-like_sf"/>
</dbReference>
<feature type="domain" description="HTH myb-type" evidence="6">
    <location>
        <begin position="70"/>
        <end position="124"/>
    </location>
</feature>
<protein>
    <recommendedName>
        <fullName evidence="9">Myb-like DNA-binding domain containing protein</fullName>
    </recommendedName>
</protein>
<accession>A0ABR2H5T1</accession>
<feature type="domain" description="Myb-like" evidence="5">
    <location>
        <begin position="23"/>
        <end position="69"/>
    </location>
</feature>
<dbReference type="PANTHER" id="PTHR46621">
    <property type="entry name" value="SNRNA-ACTIVATING PROTEIN COMPLEX SUBUNIT 4"/>
    <property type="match status" value="1"/>
</dbReference>
<evidence type="ECO:0000256" key="4">
    <source>
        <dbReference type="ARBA" id="ARBA00023242"/>
    </source>
</evidence>
<keyword evidence="1" id="KW-0805">Transcription regulation</keyword>